<protein>
    <submittedName>
        <fullName evidence="1">Uncharacterized protein</fullName>
    </submittedName>
</protein>
<organism evidence="1 2">
    <name type="scientific">Sesamum alatum</name>
    <dbReference type="NCBI Taxonomy" id="300844"/>
    <lineage>
        <taxon>Eukaryota</taxon>
        <taxon>Viridiplantae</taxon>
        <taxon>Streptophyta</taxon>
        <taxon>Embryophyta</taxon>
        <taxon>Tracheophyta</taxon>
        <taxon>Spermatophyta</taxon>
        <taxon>Magnoliopsida</taxon>
        <taxon>eudicotyledons</taxon>
        <taxon>Gunneridae</taxon>
        <taxon>Pentapetalae</taxon>
        <taxon>asterids</taxon>
        <taxon>lamiids</taxon>
        <taxon>Lamiales</taxon>
        <taxon>Pedaliaceae</taxon>
        <taxon>Sesamum</taxon>
    </lineage>
</organism>
<dbReference type="Proteomes" id="UP001293254">
    <property type="component" value="Unassembled WGS sequence"/>
</dbReference>
<evidence type="ECO:0000313" key="1">
    <source>
        <dbReference type="EMBL" id="KAK4428232.1"/>
    </source>
</evidence>
<reference evidence="1" key="1">
    <citation type="submission" date="2020-06" db="EMBL/GenBank/DDBJ databases">
        <authorList>
            <person name="Li T."/>
            <person name="Hu X."/>
            <person name="Zhang T."/>
            <person name="Song X."/>
            <person name="Zhang H."/>
            <person name="Dai N."/>
            <person name="Sheng W."/>
            <person name="Hou X."/>
            <person name="Wei L."/>
        </authorList>
    </citation>
    <scope>NUCLEOTIDE SEQUENCE</scope>
    <source>
        <strain evidence="1">3651</strain>
        <tissue evidence="1">Leaf</tissue>
    </source>
</reference>
<dbReference type="AlphaFoldDB" id="A0AAE1YDW2"/>
<proteinExistence type="predicted"/>
<comment type="caution">
    <text evidence="1">The sequence shown here is derived from an EMBL/GenBank/DDBJ whole genome shotgun (WGS) entry which is preliminary data.</text>
</comment>
<gene>
    <name evidence="1" type="ORF">Salat_1122800</name>
</gene>
<dbReference type="EMBL" id="JACGWO010000004">
    <property type="protein sequence ID" value="KAK4428232.1"/>
    <property type="molecule type" value="Genomic_DNA"/>
</dbReference>
<keyword evidence="2" id="KW-1185">Reference proteome</keyword>
<evidence type="ECO:0000313" key="2">
    <source>
        <dbReference type="Proteomes" id="UP001293254"/>
    </source>
</evidence>
<sequence>MRSATEFEAGNSLVVSGASASEQNIELEAGVQVPEVVKVLGFHGLAGGEVLVCVVGNIKVGLSLVFEKVGSILLIIIWRAGAVDGNDDESVGGEVVSVRLPRKQKEEEEEEEKQKCHGD</sequence>
<accession>A0AAE1YDW2</accession>
<reference evidence="1" key="2">
    <citation type="journal article" date="2024" name="Plant">
        <title>Genomic evolution and insights into agronomic trait innovations of Sesamum species.</title>
        <authorList>
            <person name="Miao H."/>
            <person name="Wang L."/>
            <person name="Qu L."/>
            <person name="Liu H."/>
            <person name="Sun Y."/>
            <person name="Le M."/>
            <person name="Wang Q."/>
            <person name="Wei S."/>
            <person name="Zheng Y."/>
            <person name="Lin W."/>
            <person name="Duan Y."/>
            <person name="Cao H."/>
            <person name="Xiong S."/>
            <person name="Wang X."/>
            <person name="Wei L."/>
            <person name="Li C."/>
            <person name="Ma Q."/>
            <person name="Ju M."/>
            <person name="Zhao R."/>
            <person name="Li G."/>
            <person name="Mu C."/>
            <person name="Tian Q."/>
            <person name="Mei H."/>
            <person name="Zhang T."/>
            <person name="Gao T."/>
            <person name="Zhang H."/>
        </authorList>
    </citation>
    <scope>NUCLEOTIDE SEQUENCE</scope>
    <source>
        <strain evidence="1">3651</strain>
    </source>
</reference>
<name>A0AAE1YDW2_9LAMI</name>